<dbReference type="KEGG" id="gtr:GLOTRDRAFT_110321"/>
<evidence type="ECO:0000256" key="2">
    <source>
        <dbReference type="SAM" id="SignalP"/>
    </source>
</evidence>
<dbReference type="OMA" id="RSSMTWK"/>
<dbReference type="Gene3D" id="3.90.175.10">
    <property type="entry name" value="Diphtheria Toxin, domain 1"/>
    <property type="match status" value="1"/>
</dbReference>
<name>S7QA86_GLOTA</name>
<dbReference type="GeneID" id="19299193"/>
<feature type="signal peptide" evidence="2">
    <location>
        <begin position="1"/>
        <end position="24"/>
    </location>
</feature>
<proteinExistence type="predicted"/>
<dbReference type="eggNOG" id="KOG1216">
    <property type="taxonomic scope" value="Eukaryota"/>
</dbReference>
<evidence type="ECO:0000313" key="4">
    <source>
        <dbReference type="Proteomes" id="UP000030669"/>
    </source>
</evidence>
<reference evidence="3 4" key="1">
    <citation type="journal article" date="2012" name="Science">
        <title>The Paleozoic origin of enzymatic lignin decomposition reconstructed from 31 fungal genomes.</title>
        <authorList>
            <person name="Floudas D."/>
            <person name="Binder M."/>
            <person name="Riley R."/>
            <person name="Barry K."/>
            <person name="Blanchette R.A."/>
            <person name="Henrissat B."/>
            <person name="Martinez A.T."/>
            <person name="Otillar R."/>
            <person name="Spatafora J.W."/>
            <person name="Yadav J.S."/>
            <person name="Aerts A."/>
            <person name="Benoit I."/>
            <person name="Boyd A."/>
            <person name="Carlson A."/>
            <person name="Copeland A."/>
            <person name="Coutinho P.M."/>
            <person name="de Vries R.P."/>
            <person name="Ferreira P."/>
            <person name="Findley K."/>
            <person name="Foster B."/>
            <person name="Gaskell J."/>
            <person name="Glotzer D."/>
            <person name="Gorecki P."/>
            <person name="Heitman J."/>
            <person name="Hesse C."/>
            <person name="Hori C."/>
            <person name="Igarashi K."/>
            <person name="Jurgens J.A."/>
            <person name="Kallen N."/>
            <person name="Kersten P."/>
            <person name="Kohler A."/>
            <person name="Kuees U."/>
            <person name="Kumar T.K.A."/>
            <person name="Kuo A."/>
            <person name="LaButti K."/>
            <person name="Larrondo L.F."/>
            <person name="Lindquist E."/>
            <person name="Ling A."/>
            <person name="Lombard V."/>
            <person name="Lucas S."/>
            <person name="Lundell T."/>
            <person name="Martin R."/>
            <person name="McLaughlin D.J."/>
            <person name="Morgenstern I."/>
            <person name="Morin E."/>
            <person name="Murat C."/>
            <person name="Nagy L.G."/>
            <person name="Nolan M."/>
            <person name="Ohm R.A."/>
            <person name="Patyshakuliyeva A."/>
            <person name="Rokas A."/>
            <person name="Ruiz-Duenas F.J."/>
            <person name="Sabat G."/>
            <person name="Salamov A."/>
            <person name="Samejima M."/>
            <person name="Schmutz J."/>
            <person name="Slot J.C."/>
            <person name="St John F."/>
            <person name="Stenlid J."/>
            <person name="Sun H."/>
            <person name="Sun S."/>
            <person name="Syed K."/>
            <person name="Tsang A."/>
            <person name="Wiebenga A."/>
            <person name="Young D."/>
            <person name="Pisabarro A."/>
            <person name="Eastwood D.C."/>
            <person name="Martin F."/>
            <person name="Cullen D."/>
            <person name="Grigoriev I.V."/>
            <person name="Hibbett D.S."/>
        </authorList>
    </citation>
    <scope>NUCLEOTIDE SEQUENCE [LARGE SCALE GENOMIC DNA]</scope>
    <source>
        <strain evidence="3 4">ATCC 11539</strain>
    </source>
</reference>
<dbReference type="HOGENOM" id="CLU_475699_0_0_1"/>
<gene>
    <name evidence="3" type="ORF">GLOTRDRAFT_110321</name>
</gene>
<sequence length="573" mass="58776">MYFSPQYVLLVCLAISGALETAIAAPLDSRSRPNGVQWRSSEQEAEPHQLDRRLFGFGKSGGKSPGKVGTKPPKTPTRAPPQTTARAPPQTSAAPPQKVTTSKAVVATSVAVTSKSVAAVSSAVVASSKVSSVVVASSSVVRTSSSLVTSASLASSTSVISSSAAVSSSSASLVSSSSVSLSSAASITSSVSVASSSAISNRTLTSSAASITSSATLNGTLTSSVASITSSALSLNATSSAIANGTLTSSVASITSSALPANATSSLASNATSTSSTLAAGAEPTVNLNDPASCALKSPAGKNATATTAAASKTTGKAGKKGVRRLVYDDAYTNANVTAHLSARAISIDQFPNRLFVGYHGTQSENAEAFQNNGVSPQELTSGANAELGLGLYVADDLEKARAFANNAHNNVNHARGLSVANGDGKAVLAKVCKVFAKDATTWINTPKFWFPEKEPASGAALIKDDKNDIARRNLFEQNRRLFAQKNGLPAAAARSGAFVRFAPLDVTRNSPENQFAIPDTLQNQLVVKCFTVDPAGELKNFQEDPELTSDGTFPQFSYRNMIGPWRIVQGCA</sequence>
<dbReference type="RefSeq" id="XP_007864031.1">
    <property type="nucleotide sequence ID" value="XM_007865840.1"/>
</dbReference>
<feature type="region of interest" description="Disordered" evidence="1">
    <location>
        <begin position="29"/>
        <end position="100"/>
    </location>
</feature>
<keyword evidence="4" id="KW-1185">Reference proteome</keyword>
<dbReference type="EMBL" id="KB469299">
    <property type="protein sequence ID" value="EPQ56826.1"/>
    <property type="molecule type" value="Genomic_DNA"/>
</dbReference>
<dbReference type="SUPFAM" id="SSF56399">
    <property type="entry name" value="ADP-ribosylation"/>
    <property type="match status" value="1"/>
</dbReference>
<feature type="compositionally biased region" description="Low complexity" evidence="1">
    <location>
        <begin position="80"/>
        <end position="100"/>
    </location>
</feature>
<organism evidence="3 4">
    <name type="scientific">Gloeophyllum trabeum (strain ATCC 11539 / FP-39264 / Madison 617)</name>
    <name type="common">Brown rot fungus</name>
    <dbReference type="NCBI Taxonomy" id="670483"/>
    <lineage>
        <taxon>Eukaryota</taxon>
        <taxon>Fungi</taxon>
        <taxon>Dikarya</taxon>
        <taxon>Basidiomycota</taxon>
        <taxon>Agaricomycotina</taxon>
        <taxon>Agaricomycetes</taxon>
        <taxon>Gloeophyllales</taxon>
        <taxon>Gloeophyllaceae</taxon>
        <taxon>Gloeophyllum</taxon>
    </lineage>
</organism>
<evidence type="ECO:0008006" key="5">
    <source>
        <dbReference type="Google" id="ProtNLM"/>
    </source>
</evidence>
<keyword evidence="2" id="KW-0732">Signal</keyword>
<dbReference type="Proteomes" id="UP000030669">
    <property type="component" value="Unassembled WGS sequence"/>
</dbReference>
<dbReference type="AlphaFoldDB" id="S7QA86"/>
<evidence type="ECO:0000256" key="1">
    <source>
        <dbReference type="SAM" id="MobiDB-lite"/>
    </source>
</evidence>
<protein>
    <recommendedName>
        <fullName evidence="5">PARP catalytic domain-containing protein</fullName>
    </recommendedName>
</protein>
<dbReference type="OrthoDB" id="2749115at2759"/>
<accession>S7QA86</accession>
<evidence type="ECO:0000313" key="3">
    <source>
        <dbReference type="EMBL" id="EPQ56826.1"/>
    </source>
</evidence>
<feature type="compositionally biased region" description="Basic and acidic residues" evidence="1">
    <location>
        <begin position="41"/>
        <end position="54"/>
    </location>
</feature>
<feature type="chain" id="PRO_5004544031" description="PARP catalytic domain-containing protein" evidence="2">
    <location>
        <begin position="25"/>
        <end position="573"/>
    </location>
</feature>